<dbReference type="InterPro" id="IPR000477">
    <property type="entry name" value="RT_dom"/>
</dbReference>
<dbReference type="Proteomes" id="UP000277204">
    <property type="component" value="Unassembled WGS sequence"/>
</dbReference>
<proteinExistence type="predicted"/>
<evidence type="ECO:0000313" key="3">
    <source>
        <dbReference type="Proteomes" id="UP000277204"/>
    </source>
</evidence>
<evidence type="ECO:0000313" key="2">
    <source>
        <dbReference type="EMBL" id="VDO51469.1"/>
    </source>
</evidence>
<name>A0A3P7WA80_9TREM</name>
<accession>A0A3P7WA80</accession>
<evidence type="ECO:0000259" key="1">
    <source>
        <dbReference type="Pfam" id="PF00078"/>
    </source>
</evidence>
<gene>
    <name evidence="2" type="ORF">SMRZ_LOCUS1489</name>
</gene>
<dbReference type="Pfam" id="PF00078">
    <property type="entry name" value="RVT_1"/>
    <property type="match status" value="1"/>
</dbReference>
<protein>
    <recommendedName>
        <fullName evidence="1">Reverse transcriptase domain-containing protein</fullName>
    </recommendedName>
</protein>
<keyword evidence="3" id="KW-1185">Reference proteome</keyword>
<organism evidence="2 3">
    <name type="scientific">Schistosoma margrebowiei</name>
    <dbReference type="NCBI Taxonomy" id="48269"/>
    <lineage>
        <taxon>Eukaryota</taxon>
        <taxon>Metazoa</taxon>
        <taxon>Spiralia</taxon>
        <taxon>Lophotrochozoa</taxon>
        <taxon>Platyhelminthes</taxon>
        <taxon>Trematoda</taxon>
        <taxon>Digenea</taxon>
        <taxon>Strigeidida</taxon>
        <taxon>Schistosomatoidea</taxon>
        <taxon>Schistosomatidae</taxon>
        <taxon>Schistosoma</taxon>
    </lineage>
</organism>
<feature type="domain" description="Reverse transcriptase" evidence="1">
    <location>
        <begin position="4"/>
        <end position="126"/>
    </location>
</feature>
<dbReference type="PANTHER" id="PTHR47027:SF25">
    <property type="entry name" value="REVERSE TRANSCRIPTASE DOMAIN-CONTAINING PROTEIN"/>
    <property type="match status" value="1"/>
</dbReference>
<dbReference type="EMBL" id="UZAI01000333">
    <property type="protein sequence ID" value="VDO51469.1"/>
    <property type="molecule type" value="Genomic_DNA"/>
</dbReference>
<sequence length="126" mass="14419">MLNRMRYSVDDQLREQQAGFCKDRSCPDRIAALRIIVEQSIEWNSSLYINLIDYEKAVDSVDGTKLWKLLRHYGVPQKIVNIIRNCCDGLNCKIVHGGQLIDSFEAKTGVMQGCLLPLFLFLLVID</sequence>
<dbReference type="AlphaFoldDB" id="A0A3P7WA80"/>
<reference evidence="2 3" key="1">
    <citation type="submission" date="2018-11" db="EMBL/GenBank/DDBJ databases">
        <authorList>
            <consortium name="Pathogen Informatics"/>
        </authorList>
    </citation>
    <scope>NUCLEOTIDE SEQUENCE [LARGE SCALE GENOMIC DNA]</scope>
    <source>
        <strain evidence="2 3">Zambia</strain>
    </source>
</reference>
<dbReference type="PANTHER" id="PTHR47027">
    <property type="entry name" value="REVERSE TRANSCRIPTASE DOMAIN-CONTAINING PROTEIN"/>
    <property type="match status" value="1"/>
</dbReference>